<dbReference type="PIRSF" id="PIRSF028069">
    <property type="entry name" value="UCP028069"/>
    <property type="match status" value="1"/>
</dbReference>
<name>A0A2T5MI22_9GAMM</name>
<dbReference type="AlphaFoldDB" id="A0A2T5MI22"/>
<feature type="compositionally biased region" description="Basic residues" evidence="1">
    <location>
        <begin position="1"/>
        <end position="22"/>
    </location>
</feature>
<proteinExistence type="predicted"/>
<dbReference type="EMBL" id="QANS01000002">
    <property type="protein sequence ID" value="PTU32218.1"/>
    <property type="molecule type" value="Genomic_DNA"/>
</dbReference>
<evidence type="ECO:0000313" key="2">
    <source>
        <dbReference type="EMBL" id="PTU32218.1"/>
    </source>
</evidence>
<gene>
    <name evidence="2" type="ORF">CJD38_06040</name>
</gene>
<organism evidence="2 3">
    <name type="scientific">Stenotrophobium rhamnosiphilum</name>
    <dbReference type="NCBI Taxonomy" id="2029166"/>
    <lineage>
        <taxon>Bacteria</taxon>
        <taxon>Pseudomonadati</taxon>
        <taxon>Pseudomonadota</taxon>
        <taxon>Gammaproteobacteria</taxon>
        <taxon>Nevskiales</taxon>
        <taxon>Nevskiaceae</taxon>
        <taxon>Stenotrophobium</taxon>
    </lineage>
</organism>
<dbReference type="InterPro" id="IPR016866">
    <property type="entry name" value="UCP028069"/>
</dbReference>
<accession>A0A2T5MI22</accession>
<protein>
    <recommendedName>
        <fullName evidence="4">DUF3450 domain-containing protein</fullName>
    </recommendedName>
</protein>
<dbReference type="OrthoDB" id="5880116at2"/>
<evidence type="ECO:0008006" key="4">
    <source>
        <dbReference type="Google" id="ProtNLM"/>
    </source>
</evidence>
<feature type="region of interest" description="Disordered" evidence="1">
    <location>
        <begin position="1"/>
        <end position="25"/>
    </location>
</feature>
<comment type="caution">
    <text evidence="2">The sequence shown here is derived from an EMBL/GenBank/DDBJ whole genome shotgun (WGS) entry which is preliminary data.</text>
</comment>
<reference evidence="2 3" key="1">
    <citation type="submission" date="2018-04" db="EMBL/GenBank/DDBJ databases">
        <title>Novel species isolated from glacier.</title>
        <authorList>
            <person name="Liu Q."/>
            <person name="Xin Y.-H."/>
        </authorList>
    </citation>
    <scope>NUCLEOTIDE SEQUENCE [LARGE SCALE GENOMIC DNA]</scope>
    <source>
        <strain evidence="2 3">GT1R17</strain>
    </source>
</reference>
<sequence>MFYKNRPKIKQNRAKGLAKRGGSKSPARGWSYFVLLVLLTGSVELIAQAADPVGQAIDASQAANNASKASQQRVNSTDDQTKQMLERYRAATWQAQQLNVYAQQLEEIAGQQDTEKVSLQRQLVEMDNTDREIMPLMLRMLNSLEKFVSLDLPFLKQERQDRIASLKRLMADPEANTSEKYKRILEAYSIEADYGRTLGVERADVDGKVVDILHVGRTALFFLSIDGDAAGRWDANAGKWEKLDHGYVKSVRQGMRIAREQTAADLLTLPMPTPAGAAK</sequence>
<dbReference type="Proteomes" id="UP000244248">
    <property type="component" value="Unassembled WGS sequence"/>
</dbReference>
<keyword evidence="3" id="KW-1185">Reference proteome</keyword>
<evidence type="ECO:0000256" key="1">
    <source>
        <dbReference type="SAM" id="MobiDB-lite"/>
    </source>
</evidence>
<evidence type="ECO:0000313" key="3">
    <source>
        <dbReference type="Proteomes" id="UP000244248"/>
    </source>
</evidence>
<dbReference type="Pfam" id="PF11932">
    <property type="entry name" value="DUF3450"/>
    <property type="match status" value="1"/>
</dbReference>